<evidence type="ECO:0000313" key="3">
    <source>
        <dbReference type="Proteomes" id="UP000054596"/>
    </source>
</evidence>
<organism evidence="2 3">
    <name type="scientific">Caballeronia glebae</name>
    <dbReference type="NCBI Taxonomy" id="1777143"/>
    <lineage>
        <taxon>Bacteria</taxon>
        <taxon>Pseudomonadati</taxon>
        <taxon>Pseudomonadota</taxon>
        <taxon>Betaproteobacteria</taxon>
        <taxon>Burkholderiales</taxon>
        <taxon>Burkholderiaceae</taxon>
        <taxon>Caballeronia</taxon>
    </lineage>
</organism>
<feature type="transmembrane region" description="Helical" evidence="1">
    <location>
        <begin position="26"/>
        <end position="50"/>
    </location>
</feature>
<sequence>MANTMQATTMNDTAQQSAPVRRMTGFAYFLTPSGWAFLVLAATALSIVAFRERSVGLIFDQEAYIQYFRSTDWHWLVQFYQNRESDIGFAISLITEELGWRSWVILLNAFGVTPEGGIRTTVVLLNLVVMYSLLQTRRPLVGLILWLVIPYALATVGLFQIRQGFGLAIAMLFALRFNRPTLGMGLASFVHTTFAVPTAFLMTAGFFGGAQKKTRALVAVSTVAIVLASAAKFLFANYGGRRIDEYSGYQENFTIKLLSLLLFYTMASIMVLYSTWRAQDTQREGAITKLSIMHVGLFVYLVVAFFVFPFAKGRVWYCVPLLLPFLAPEIKFKNAMVLVITFGVFVAVAADATKSYFEGVYHYFLMP</sequence>
<feature type="transmembrane region" description="Helical" evidence="1">
    <location>
        <begin position="337"/>
        <end position="357"/>
    </location>
</feature>
<dbReference type="Proteomes" id="UP000054596">
    <property type="component" value="Unassembled WGS sequence"/>
</dbReference>
<comment type="caution">
    <text evidence="2">The sequence shown here is derived from an EMBL/GenBank/DDBJ whole genome shotgun (WGS) entry which is preliminary data.</text>
</comment>
<name>A0A158BED2_9BURK</name>
<accession>A0A158BED2</accession>
<reference evidence="2" key="1">
    <citation type="submission" date="2016-01" db="EMBL/GenBank/DDBJ databases">
        <authorList>
            <person name="Peeters C."/>
        </authorList>
    </citation>
    <scope>NUCLEOTIDE SEQUENCE [LARGE SCALE GENOMIC DNA]</scope>
    <source>
        <strain evidence="2">LMG 29325</strain>
    </source>
</reference>
<evidence type="ECO:0008006" key="4">
    <source>
        <dbReference type="Google" id="ProtNLM"/>
    </source>
</evidence>
<gene>
    <name evidence="2" type="ORF">AWB82_03958</name>
</gene>
<feature type="transmembrane region" description="Helical" evidence="1">
    <location>
        <begin position="116"/>
        <end position="134"/>
    </location>
</feature>
<evidence type="ECO:0000313" key="2">
    <source>
        <dbReference type="EMBL" id="SAK68250.1"/>
    </source>
</evidence>
<dbReference type="EMBL" id="FCOJ02000028">
    <property type="protein sequence ID" value="SAK68250.1"/>
    <property type="molecule type" value="Genomic_DNA"/>
</dbReference>
<feature type="transmembrane region" description="Helical" evidence="1">
    <location>
        <begin position="255"/>
        <end position="274"/>
    </location>
</feature>
<evidence type="ECO:0000256" key="1">
    <source>
        <dbReference type="SAM" id="Phobius"/>
    </source>
</evidence>
<proteinExistence type="predicted"/>
<feature type="transmembrane region" description="Helical" evidence="1">
    <location>
        <begin position="216"/>
        <end position="235"/>
    </location>
</feature>
<keyword evidence="3" id="KW-1185">Reference proteome</keyword>
<keyword evidence="1" id="KW-0472">Membrane</keyword>
<feature type="transmembrane region" description="Helical" evidence="1">
    <location>
        <begin position="286"/>
        <end position="308"/>
    </location>
</feature>
<dbReference type="STRING" id="1777143.AWB82_03958"/>
<keyword evidence="1" id="KW-1133">Transmembrane helix</keyword>
<feature type="transmembrane region" description="Helical" evidence="1">
    <location>
        <begin position="181"/>
        <end position="204"/>
    </location>
</feature>
<keyword evidence="1" id="KW-0812">Transmembrane</keyword>
<protein>
    <recommendedName>
        <fullName evidence="4">EpsG family protein</fullName>
    </recommendedName>
</protein>
<dbReference type="AlphaFoldDB" id="A0A158BED2"/>
<feature type="transmembrane region" description="Helical" evidence="1">
    <location>
        <begin position="141"/>
        <end position="161"/>
    </location>
</feature>